<protein>
    <submittedName>
        <fullName evidence="1">Uncharacterized protein</fullName>
    </submittedName>
</protein>
<gene>
    <name evidence="1" type="ORF">BU23DRAFT_594703</name>
</gene>
<evidence type="ECO:0000313" key="2">
    <source>
        <dbReference type="Proteomes" id="UP000800036"/>
    </source>
</evidence>
<keyword evidence="2" id="KW-1185">Reference proteome</keyword>
<reference evidence="1" key="1">
    <citation type="journal article" date="2020" name="Stud. Mycol.">
        <title>101 Dothideomycetes genomes: a test case for predicting lifestyles and emergence of pathogens.</title>
        <authorList>
            <person name="Haridas S."/>
            <person name="Albert R."/>
            <person name="Binder M."/>
            <person name="Bloem J."/>
            <person name="Labutti K."/>
            <person name="Salamov A."/>
            <person name="Andreopoulos B."/>
            <person name="Baker S."/>
            <person name="Barry K."/>
            <person name="Bills G."/>
            <person name="Bluhm B."/>
            <person name="Cannon C."/>
            <person name="Castanera R."/>
            <person name="Culley D."/>
            <person name="Daum C."/>
            <person name="Ezra D."/>
            <person name="Gonzalez J."/>
            <person name="Henrissat B."/>
            <person name="Kuo A."/>
            <person name="Liang C."/>
            <person name="Lipzen A."/>
            <person name="Lutzoni F."/>
            <person name="Magnuson J."/>
            <person name="Mondo S."/>
            <person name="Nolan M."/>
            <person name="Ohm R."/>
            <person name="Pangilinan J."/>
            <person name="Park H.-J."/>
            <person name="Ramirez L."/>
            <person name="Alfaro M."/>
            <person name="Sun H."/>
            <person name="Tritt A."/>
            <person name="Yoshinaga Y."/>
            <person name="Zwiers L.-H."/>
            <person name="Turgeon B."/>
            <person name="Goodwin S."/>
            <person name="Spatafora J."/>
            <person name="Crous P."/>
            <person name="Grigoriev I."/>
        </authorList>
    </citation>
    <scope>NUCLEOTIDE SEQUENCE</scope>
    <source>
        <strain evidence="1">CBS 107.79</strain>
    </source>
</reference>
<accession>A0A6A5VS42</accession>
<organism evidence="1 2">
    <name type="scientific">Bimuria novae-zelandiae CBS 107.79</name>
    <dbReference type="NCBI Taxonomy" id="1447943"/>
    <lineage>
        <taxon>Eukaryota</taxon>
        <taxon>Fungi</taxon>
        <taxon>Dikarya</taxon>
        <taxon>Ascomycota</taxon>
        <taxon>Pezizomycotina</taxon>
        <taxon>Dothideomycetes</taxon>
        <taxon>Pleosporomycetidae</taxon>
        <taxon>Pleosporales</taxon>
        <taxon>Massarineae</taxon>
        <taxon>Didymosphaeriaceae</taxon>
        <taxon>Bimuria</taxon>
    </lineage>
</organism>
<name>A0A6A5VS42_9PLEO</name>
<evidence type="ECO:0000313" key="1">
    <source>
        <dbReference type="EMBL" id="KAF1980533.1"/>
    </source>
</evidence>
<dbReference type="EMBL" id="ML976656">
    <property type="protein sequence ID" value="KAF1980533.1"/>
    <property type="molecule type" value="Genomic_DNA"/>
</dbReference>
<sequence>MAPPSWAWLGLPLGPAGLVSQKLGPRTLVHALVRWNTRQQLRRWKVEEEKGGWMHTGTRVTLELGMVRGTASGFERRCLEVWAEWRRNLCSPIHLLNTGRRPASQWRKGRLGYNGEDDWKRSWFMRIE</sequence>
<dbReference type="AlphaFoldDB" id="A0A6A5VS42"/>
<proteinExistence type="predicted"/>
<dbReference type="Proteomes" id="UP000800036">
    <property type="component" value="Unassembled WGS sequence"/>
</dbReference>